<keyword evidence="1" id="KW-1133">Transmembrane helix</keyword>
<proteinExistence type="predicted"/>
<gene>
    <name evidence="2" type="ORF">BK131_29300</name>
</gene>
<organism evidence="2 3">
    <name type="scientific">Paenibacillus amylolyticus</name>
    <dbReference type="NCBI Taxonomy" id="1451"/>
    <lineage>
        <taxon>Bacteria</taxon>
        <taxon>Bacillati</taxon>
        <taxon>Bacillota</taxon>
        <taxon>Bacilli</taxon>
        <taxon>Bacillales</taxon>
        <taxon>Paenibacillaceae</taxon>
        <taxon>Paenibacillus</taxon>
    </lineage>
</organism>
<dbReference type="Proteomes" id="UP000187134">
    <property type="component" value="Unassembled WGS sequence"/>
</dbReference>
<feature type="transmembrane region" description="Helical" evidence="1">
    <location>
        <begin position="78"/>
        <end position="99"/>
    </location>
</feature>
<feature type="transmembrane region" description="Helical" evidence="1">
    <location>
        <begin position="49"/>
        <end position="66"/>
    </location>
</feature>
<name>A0A1R1BF26_PAEAM</name>
<accession>A0A1R1BF26</accession>
<dbReference type="AlphaFoldDB" id="A0A1R1BF26"/>
<comment type="caution">
    <text evidence="2">The sequence shown here is derived from an EMBL/GenBank/DDBJ whole genome shotgun (WGS) entry which is preliminary data.</text>
</comment>
<evidence type="ECO:0000313" key="3">
    <source>
        <dbReference type="Proteomes" id="UP000187134"/>
    </source>
</evidence>
<feature type="transmembrane region" description="Helical" evidence="1">
    <location>
        <begin position="7"/>
        <end position="29"/>
    </location>
</feature>
<evidence type="ECO:0000313" key="2">
    <source>
        <dbReference type="EMBL" id="OMF04973.1"/>
    </source>
</evidence>
<protein>
    <submittedName>
        <fullName evidence="2">Uncharacterized protein</fullName>
    </submittedName>
</protein>
<dbReference type="Pfam" id="PF06168">
    <property type="entry name" value="DUF981"/>
    <property type="match status" value="1"/>
</dbReference>
<keyword evidence="1" id="KW-0812">Transmembrane</keyword>
<dbReference type="InterPro" id="IPR009324">
    <property type="entry name" value="DUF981"/>
</dbReference>
<evidence type="ECO:0000256" key="1">
    <source>
        <dbReference type="SAM" id="Phobius"/>
    </source>
</evidence>
<sequence length="109" mass="11897">MLRPLSYFAAAMGLALISISFAGVGFQLFAAPPEEPFSGWFADYPMFEALLIAITGVGACIFPFFLKENPNSKLVNTLKYLWIIVGVVFVGFGGLNYFTHIGLIVPTIK</sequence>
<reference evidence="2 3" key="1">
    <citation type="submission" date="2016-11" db="EMBL/GenBank/DDBJ databases">
        <title>Paenibacillus species isolates.</title>
        <authorList>
            <person name="Beno S.M."/>
        </authorList>
    </citation>
    <scope>NUCLEOTIDE SEQUENCE [LARGE SCALE GENOMIC DNA]</scope>
    <source>
        <strain evidence="2 3">FSL H8-0246</strain>
    </source>
</reference>
<keyword evidence="1" id="KW-0472">Membrane</keyword>
<dbReference type="RefSeq" id="WP_076334227.1">
    <property type="nucleotide sequence ID" value="NZ_MRTJ01000027.1"/>
</dbReference>
<dbReference type="EMBL" id="MRTJ01000027">
    <property type="protein sequence ID" value="OMF04973.1"/>
    <property type="molecule type" value="Genomic_DNA"/>
</dbReference>